<dbReference type="GeneID" id="6077820"/>
<reference evidence="1 2" key="1">
    <citation type="journal article" date="2008" name="Nature">
        <title>The genome of Laccaria bicolor provides insights into mycorrhizal symbiosis.</title>
        <authorList>
            <person name="Martin F."/>
            <person name="Aerts A."/>
            <person name="Ahren D."/>
            <person name="Brun A."/>
            <person name="Danchin E.G.J."/>
            <person name="Duchaussoy F."/>
            <person name="Gibon J."/>
            <person name="Kohler A."/>
            <person name="Lindquist E."/>
            <person name="Pereda V."/>
            <person name="Salamov A."/>
            <person name="Shapiro H.J."/>
            <person name="Wuyts J."/>
            <person name="Blaudez D."/>
            <person name="Buee M."/>
            <person name="Brokstein P."/>
            <person name="Canbaeck B."/>
            <person name="Cohen D."/>
            <person name="Courty P.E."/>
            <person name="Coutinho P.M."/>
            <person name="Delaruelle C."/>
            <person name="Detter J.C."/>
            <person name="Deveau A."/>
            <person name="DiFazio S."/>
            <person name="Duplessis S."/>
            <person name="Fraissinet-Tachet L."/>
            <person name="Lucic E."/>
            <person name="Frey-Klett P."/>
            <person name="Fourrey C."/>
            <person name="Feussner I."/>
            <person name="Gay G."/>
            <person name="Grimwood J."/>
            <person name="Hoegger P.J."/>
            <person name="Jain P."/>
            <person name="Kilaru S."/>
            <person name="Labbe J."/>
            <person name="Lin Y.C."/>
            <person name="Legue V."/>
            <person name="Le Tacon F."/>
            <person name="Marmeisse R."/>
            <person name="Melayah D."/>
            <person name="Montanini B."/>
            <person name="Muratet M."/>
            <person name="Nehls U."/>
            <person name="Niculita-Hirzel H."/>
            <person name="Oudot-Le Secq M.P."/>
            <person name="Peter M."/>
            <person name="Quesneville H."/>
            <person name="Rajashekar B."/>
            <person name="Reich M."/>
            <person name="Rouhier N."/>
            <person name="Schmutz J."/>
            <person name="Yin T."/>
            <person name="Chalot M."/>
            <person name="Henrissat B."/>
            <person name="Kuees U."/>
            <person name="Lucas S."/>
            <person name="Van de Peer Y."/>
            <person name="Podila G.K."/>
            <person name="Polle A."/>
            <person name="Pukkila P.J."/>
            <person name="Richardson P.M."/>
            <person name="Rouze P."/>
            <person name="Sanders I.R."/>
            <person name="Stajich J.E."/>
            <person name="Tunlid A."/>
            <person name="Tuskan G."/>
            <person name="Grigoriev I.V."/>
        </authorList>
    </citation>
    <scope>NUCLEOTIDE SEQUENCE [LARGE SCALE GENOMIC DNA]</scope>
    <source>
        <strain evidence="2">S238N-H82 / ATCC MYA-4686</strain>
    </source>
</reference>
<dbReference type="InParanoid" id="B0DE68"/>
<dbReference type="OrthoDB" id="3112341at2759"/>
<dbReference type="EMBL" id="DS547105">
    <property type="protein sequence ID" value="EDR07211.1"/>
    <property type="molecule type" value="Genomic_DNA"/>
</dbReference>
<proteinExistence type="predicted"/>
<dbReference type="HOGENOM" id="CLU_3125300_0_0_1"/>
<sequence>MYYTMIFYMQEYCKSPWKTNLGLSHRGFQKSFFRPTADLPTQPLVRHSDP</sequence>
<keyword evidence="2" id="KW-1185">Reference proteome</keyword>
<dbReference type="KEGG" id="lbc:LACBIDRAFT_298862"/>
<dbReference type="AlphaFoldDB" id="B0DE68"/>
<dbReference type="RefSeq" id="XP_001882142.1">
    <property type="nucleotide sequence ID" value="XM_001882107.1"/>
</dbReference>
<protein>
    <submittedName>
        <fullName evidence="1">Predicted protein</fullName>
    </submittedName>
</protein>
<accession>B0DE68</accession>
<organism evidence="2">
    <name type="scientific">Laccaria bicolor (strain S238N-H82 / ATCC MYA-4686)</name>
    <name type="common">Bicoloured deceiver</name>
    <name type="synonym">Laccaria laccata var. bicolor</name>
    <dbReference type="NCBI Taxonomy" id="486041"/>
    <lineage>
        <taxon>Eukaryota</taxon>
        <taxon>Fungi</taxon>
        <taxon>Dikarya</taxon>
        <taxon>Basidiomycota</taxon>
        <taxon>Agaricomycotina</taxon>
        <taxon>Agaricomycetes</taxon>
        <taxon>Agaricomycetidae</taxon>
        <taxon>Agaricales</taxon>
        <taxon>Agaricineae</taxon>
        <taxon>Hydnangiaceae</taxon>
        <taxon>Laccaria</taxon>
    </lineage>
</organism>
<evidence type="ECO:0000313" key="2">
    <source>
        <dbReference type="Proteomes" id="UP000001194"/>
    </source>
</evidence>
<evidence type="ECO:0000313" key="1">
    <source>
        <dbReference type="EMBL" id="EDR07211.1"/>
    </source>
</evidence>
<name>B0DE68_LACBS</name>
<gene>
    <name evidence="1" type="ORF">LACBIDRAFT_298862</name>
</gene>
<dbReference type="Proteomes" id="UP000001194">
    <property type="component" value="Unassembled WGS sequence"/>
</dbReference>